<dbReference type="eggNOG" id="ENOG5033Y5V">
    <property type="taxonomic scope" value="Bacteria"/>
</dbReference>
<proteinExistence type="predicted"/>
<evidence type="ECO:0000313" key="2">
    <source>
        <dbReference type="EMBL" id="AGZ40969.1"/>
    </source>
</evidence>
<dbReference type="EMBL" id="CP006272">
    <property type="protein sequence ID" value="AGZ40969.1"/>
    <property type="molecule type" value="Genomic_DNA"/>
</dbReference>
<dbReference type="InterPro" id="IPR018958">
    <property type="entry name" value="Knr4/Smi1-like_dom"/>
</dbReference>
<dbReference type="RefSeq" id="WP_023361028.1">
    <property type="nucleotide sequence ID" value="NC_022657.1"/>
</dbReference>
<dbReference type="Proteomes" id="UP000017746">
    <property type="component" value="Chromosome"/>
</dbReference>
<sequence length="164" mass="18316">MTEDEIFDAVAARVESGHQADVPDAYPQEPATEEAVADAERIIGYPLPPLLRRLYLEVANGGFGPFNGIEGVADGYAAEEGMLENYLSWRVEDLPDDFPAWTPGVVAFCDFGCAMWALLDCRTPEGRVQFLDQSTLHRLDLPLARWFELWLADDNLDMHKLITA</sequence>
<dbReference type="InterPro" id="IPR037883">
    <property type="entry name" value="Knr4/Smi1-like_sf"/>
</dbReference>
<dbReference type="OrthoDB" id="159453at2"/>
<dbReference type="HOGENOM" id="CLU_1793925_0_0_11"/>
<dbReference type="KEGG" id="afs:AFR_13415"/>
<accession>U5VVR7</accession>
<dbReference type="PATRIC" id="fig|1246995.3.peg.2724"/>
<gene>
    <name evidence="2" type="ORF">AFR_13415</name>
</gene>
<evidence type="ECO:0000313" key="3">
    <source>
        <dbReference type="Proteomes" id="UP000017746"/>
    </source>
</evidence>
<feature type="domain" description="Knr4/Smi1-like" evidence="1">
    <location>
        <begin position="30"/>
        <end position="153"/>
    </location>
</feature>
<dbReference type="SMART" id="SM00860">
    <property type="entry name" value="SMI1_KNR4"/>
    <property type="match status" value="1"/>
</dbReference>
<reference evidence="2 3" key="1">
    <citation type="journal article" date="2014" name="J. Biotechnol.">
        <title>Complete genome sequence of the actinobacterium Actinoplanes friuliensis HAG 010964, producer of the lipopeptide antibiotic friulimycin.</title>
        <authorList>
            <person name="Ruckert C."/>
            <person name="Szczepanowski R."/>
            <person name="Albersmeier A."/>
            <person name="Goesmann A."/>
            <person name="Fischer N."/>
            <person name="Steinkamper A."/>
            <person name="Puhler A."/>
            <person name="Biener R."/>
            <person name="Schwartz D."/>
            <person name="Kalinowski J."/>
        </authorList>
    </citation>
    <scope>NUCLEOTIDE SEQUENCE [LARGE SCALE GENOMIC DNA]</scope>
    <source>
        <strain evidence="2 3">DSM 7358</strain>
    </source>
</reference>
<name>U5VVR7_9ACTN</name>
<keyword evidence="3" id="KW-1185">Reference proteome</keyword>
<dbReference type="AlphaFoldDB" id="U5VVR7"/>
<protein>
    <recommendedName>
        <fullName evidence="1">Knr4/Smi1-like domain-containing protein</fullName>
    </recommendedName>
</protein>
<dbReference type="Pfam" id="PF09346">
    <property type="entry name" value="SMI1_KNR4"/>
    <property type="match status" value="1"/>
</dbReference>
<dbReference type="SUPFAM" id="SSF160631">
    <property type="entry name" value="SMI1/KNR4-like"/>
    <property type="match status" value="1"/>
</dbReference>
<evidence type="ECO:0000259" key="1">
    <source>
        <dbReference type="SMART" id="SM00860"/>
    </source>
</evidence>
<organism evidence="2 3">
    <name type="scientific">Actinoplanes friuliensis DSM 7358</name>
    <dbReference type="NCBI Taxonomy" id="1246995"/>
    <lineage>
        <taxon>Bacteria</taxon>
        <taxon>Bacillati</taxon>
        <taxon>Actinomycetota</taxon>
        <taxon>Actinomycetes</taxon>
        <taxon>Micromonosporales</taxon>
        <taxon>Micromonosporaceae</taxon>
        <taxon>Actinoplanes</taxon>
    </lineage>
</organism>
<dbReference type="Gene3D" id="3.40.1580.10">
    <property type="entry name" value="SMI1/KNR4-like"/>
    <property type="match status" value="1"/>
</dbReference>